<keyword evidence="2" id="KW-1185">Reference proteome</keyword>
<evidence type="ECO:0008006" key="3">
    <source>
        <dbReference type="Google" id="ProtNLM"/>
    </source>
</evidence>
<organism evidence="1 2">
    <name type="scientific">Gaetbulibacter aestuarii</name>
    <dbReference type="NCBI Taxonomy" id="1502358"/>
    <lineage>
        <taxon>Bacteria</taxon>
        <taxon>Pseudomonadati</taxon>
        <taxon>Bacteroidota</taxon>
        <taxon>Flavobacteriia</taxon>
        <taxon>Flavobacteriales</taxon>
        <taxon>Flavobacteriaceae</taxon>
        <taxon>Gaetbulibacter</taxon>
    </lineage>
</organism>
<reference evidence="1 2" key="1">
    <citation type="submission" date="2024-02" db="EMBL/GenBank/DDBJ databases">
        <title>A Gaetbulibacter species isolated from tidal flats and genomic insights of their niches.</title>
        <authorList>
            <person name="Ye Y."/>
        </authorList>
    </citation>
    <scope>NUCLEOTIDE SEQUENCE [LARGE SCALE GENOMIC DNA]</scope>
    <source>
        <strain evidence="1 2">KYW382</strain>
    </source>
</reference>
<dbReference type="Proteomes" id="UP001610100">
    <property type="component" value="Unassembled WGS sequence"/>
</dbReference>
<dbReference type="RefSeq" id="WP_344740719.1">
    <property type="nucleotide sequence ID" value="NZ_BAABAY010000001.1"/>
</dbReference>
<name>A0ABW7MXS2_9FLAO</name>
<accession>A0ABW7MXS2</accession>
<evidence type="ECO:0000313" key="2">
    <source>
        <dbReference type="Proteomes" id="UP001610100"/>
    </source>
</evidence>
<gene>
    <name evidence="1" type="ORF">V8G58_06700</name>
</gene>
<sequence length="346" mass="40944">MKLKLSLFIAVSLTLAGIVCWELYWRSKPDEYKAVLEDDRYLWAEHRRKVETATAEDVVILGSSRTGFDFNTHVWEKTQGRKPINLAADGKPPRPFLEDIVYNTNFKGTLVIGITPLMWFSDPNDPWASGTKQWVEHYHNQTYAQKLGYVLSKPLERNLVFLTSSELEFYNDLDLKSLIGRIYIPGRGEEPFMLYNFSYHDEDRNLMMFPRMRTDPEFAKRVTDAWEKFLPYLPDYESVKNYIPQIIKDYVKTINDFKARGGKVIFIRHKSEEPWTKHAMRLLPKEKVWDRFVAAVNSPCYHYKDYEFMSRYTLPDWSHMYTDDAKLYTKDIVEKLIADGYLKKFN</sequence>
<protein>
    <recommendedName>
        <fullName evidence="3">SGNH/GDSL hydrolase family protein</fullName>
    </recommendedName>
</protein>
<comment type="caution">
    <text evidence="1">The sequence shown here is derived from an EMBL/GenBank/DDBJ whole genome shotgun (WGS) entry which is preliminary data.</text>
</comment>
<evidence type="ECO:0000313" key="1">
    <source>
        <dbReference type="EMBL" id="MFH6771621.1"/>
    </source>
</evidence>
<proteinExistence type="predicted"/>
<dbReference type="EMBL" id="JBAWKB010000001">
    <property type="protein sequence ID" value="MFH6771621.1"/>
    <property type="molecule type" value="Genomic_DNA"/>
</dbReference>